<reference evidence="2" key="1">
    <citation type="submission" date="2018-12" db="EMBL/GenBank/DDBJ databases">
        <title>Genome sequence of Peanibacillus sp.</title>
        <authorList>
            <person name="Subramani G."/>
            <person name="Srinivasan S."/>
            <person name="Kim M.K."/>
        </authorList>
    </citation>
    <scope>NUCLEOTIDE SEQUENCE [LARGE SCALE GENOMIC DNA]</scope>
    <source>
        <strain evidence="2">18JY67-1</strain>
    </source>
</reference>
<accession>A0A3Q8X619</accession>
<dbReference type="EMBL" id="CP034437">
    <property type="protein sequence ID" value="AZN41200.1"/>
    <property type="molecule type" value="Genomic_DNA"/>
</dbReference>
<evidence type="ECO:0000313" key="1">
    <source>
        <dbReference type="EMBL" id="AZN41200.1"/>
    </source>
</evidence>
<sequence length="255" mass="29332">MPRKGGRGFSIKSKWTKTKWLLSDRNLRRFVPETKPFTIKSLKRMTGKYKMIYFKPTGGTGGGGIARIMRGPGSRYHVKKDMRSAEVNSRRALYRKLKAIAGGKSYLLQKGIKLSTCSNRPFDLRVTMQRSKRRKWVPTVMFVKLGKPGKVVTNYHQGGKLALVEPTLRRTGYNKAQVANYKKQLKKLGMETAKCFDRRSKKFNELGLDVALDRQGKLWILEVNTRPSFSALKSLNDKSLYRTIVRYGRNYGRTR</sequence>
<dbReference type="Gene3D" id="3.30.470.20">
    <property type="entry name" value="ATP-grasp fold, B domain"/>
    <property type="match status" value="1"/>
</dbReference>
<dbReference type="InterPro" id="IPR026838">
    <property type="entry name" value="YheC/D"/>
</dbReference>
<dbReference type="SUPFAM" id="SSF56059">
    <property type="entry name" value="Glutathione synthetase ATP-binding domain-like"/>
    <property type="match status" value="1"/>
</dbReference>
<dbReference type="Pfam" id="PF14398">
    <property type="entry name" value="ATPgrasp_YheCD"/>
    <property type="match status" value="1"/>
</dbReference>
<dbReference type="Proteomes" id="UP000272528">
    <property type="component" value="Chromosome"/>
</dbReference>
<name>A0A3Q8X619_9BACL</name>
<organism evidence="1 2">
    <name type="scientific">Paenibacillus albus</name>
    <dbReference type="NCBI Taxonomy" id="2495582"/>
    <lineage>
        <taxon>Bacteria</taxon>
        <taxon>Bacillati</taxon>
        <taxon>Bacillota</taxon>
        <taxon>Bacilli</taxon>
        <taxon>Bacillales</taxon>
        <taxon>Paenibacillaceae</taxon>
        <taxon>Paenibacillus</taxon>
    </lineage>
</organism>
<evidence type="ECO:0000313" key="2">
    <source>
        <dbReference type="Proteomes" id="UP000272528"/>
    </source>
</evidence>
<proteinExistence type="predicted"/>
<dbReference type="KEGG" id="palb:EJC50_17125"/>
<protein>
    <submittedName>
        <fullName evidence="1">YheC/YheD family protein</fullName>
    </submittedName>
</protein>
<gene>
    <name evidence="1" type="ORF">EJC50_17125</name>
</gene>
<dbReference type="OrthoDB" id="7869153at2"/>
<dbReference type="RefSeq" id="WP_126016907.1">
    <property type="nucleotide sequence ID" value="NZ_CP034437.1"/>
</dbReference>
<dbReference type="AlphaFoldDB" id="A0A3Q8X619"/>
<keyword evidence="2" id="KW-1185">Reference proteome</keyword>